<feature type="region of interest" description="Disordered" evidence="1">
    <location>
        <begin position="240"/>
        <end position="291"/>
    </location>
</feature>
<dbReference type="EMBL" id="JAAPAO010000945">
    <property type="protein sequence ID" value="KAF4652256.1"/>
    <property type="molecule type" value="Genomic_DNA"/>
</dbReference>
<organism evidence="3 4">
    <name type="scientific">Perkinsus chesapeaki</name>
    <name type="common">Clam parasite</name>
    <name type="synonym">Perkinsus andrewsi</name>
    <dbReference type="NCBI Taxonomy" id="330153"/>
    <lineage>
        <taxon>Eukaryota</taxon>
        <taxon>Sar</taxon>
        <taxon>Alveolata</taxon>
        <taxon>Perkinsozoa</taxon>
        <taxon>Perkinsea</taxon>
        <taxon>Perkinsida</taxon>
        <taxon>Perkinsidae</taxon>
        <taxon>Perkinsus</taxon>
    </lineage>
</organism>
<protein>
    <recommendedName>
        <fullName evidence="2">ENTH domain-containing protein</fullName>
    </recommendedName>
</protein>
<reference evidence="3 4" key="1">
    <citation type="submission" date="2020-04" db="EMBL/GenBank/DDBJ databases">
        <title>Perkinsus chesapeaki whole genome sequence.</title>
        <authorList>
            <person name="Bogema D.R."/>
        </authorList>
    </citation>
    <scope>NUCLEOTIDE SEQUENCE [LARGE SCALE GENOMIC DNA]</scope>
    <source>
        <strain evidence="3">ATCC PRA-425</strain>
    </source>
</reference>
<keyword evidence="4" id="KW-1185">Reference proteome</keyword>
<dbReference type="InterPro" id="IPR013809">
    <property type="entry name" value="ENTH"/>
</dbReference>
<accession>A0A7J6L0R1</accession>
<feature type="region of interest" description="Disordered" evidence="1">
    <location>
        <begin position="198"/>
        <end position="225"/>
    </location>
</feature>
<evidence type="ECO:0000256" key="1">
    <source>
        <dbReference type="SAM" id="MobiDB-lite"/>
    </source>
</evidence>
<evidence type="ECO:0000259" key="2">
    <source>
        <dbReference type="Pfam" id="PF01417"/>
    </source>
</evidence>
<name>A0A7J6L0R1_PERCH</name>
<feature type="domain" description="ENTH" evidence="2">
    <location>
        <begin position="65"/>
        <end position="167"/>
    </location>
</feature>
<dbReference type="OrthoDB" id="436624at2759"/>
<dbReference type="Proteomes" id="UP000591131">
    <property type="component" value="Unassembled WGS sequence"/>
</dbReference>
<comment type="caution">
    <text evidence="3">The sequence shown here is derived from an EMBL/GenBank/DDBJ whole genome shotgun (WGS) entry which is preliminary data.</text>
</comment>
<proteinExistence type="predicted"/>
<dbReference type="Pfam" id="PF01417">
    <property type="entry name" value="ENTH"/>
    <property type="match status" value="1"/>
</dbReference>
<dbReference type="AlphaFoldDB" id="A0A7J6L0R1"/>
<sequence length="291" mass="32598">MPPMSRSRGFSDAIADILRPVVRAVSSVDANGSDTEEAVEVLRRLIKCEDHMGFLEGIGSLKMRQDLETICRASYESRHARKAIMEQLAWGLSRSAAWRESYSSLLVLEALASTGSRELWRECAVGMHFDVTQRIVLFGHFTSEDDPRVTRMMRAKAEDVRDLVTERYRVAEEHIRKYGYRRRRATVPGRNGYLGKEVLGRTEMSSSSSSSEASPRMRTLKERRNGYNSVPLEVPERLSVNGSTRSGKKGLVGGFARPGFTIETSESEGSSEPEMPSRASKVESDLLDVDK</sequence>
<feature type="compositionally biased region" description="Basic and acidic residues" evidence="1">
    <location>
        <begin position="280"/>
        <end position="291"/>
    </location>
</feature>
<evidence type="ECO:0000313" key="3">
    <source>
        <dbReference type="EMBL" id="KAF4652256.1"/>
    </source>
</evidence>
<dbReference type="Gene3D" id="1.25.40.90">
    <property type="match status" value="1"/>
</dbReference>
<gene>
    <name evidence="3" type="ORF">FOL47_011187</name>
</gene>
<evidence type="ECO:0000313" key="4">
    <source>
        <dbReference type="Proteomes" id="UP000591131"/>
    </source>
</evidence>
<dbReference type="InterPro" id="IPR008942">
    <property type="entry name" value="ENTH_VHS"/>
</dbReference>
<dbReference type="SUPFAM" id="SSF48464">
    <property type="entry name" value="ENTH/VHS domain"/>
    <property type="match status" value="1"/>
</dbReference>